<keyword evidence="6 7" id="KW-0413">Isomerase</keyword>
<evidence type="ECO:0000256" key="1">
    <source>
        <dbReference type="ARBA" id="ARBA00000316"/>
    </source>
</evidence>
<dbReference type="InterPro" id="IPR001608">
    <property type="entry name" value="Ala_racemase_N"/>
</dbReference>
<gene>
    <name evidence="11" type="primary">dadB</name>
    <name evidence="11" type="ORF">GCM10010136_20720</name>
</gene>
<dbReference type="PROSITE" id="PS00395">
    <property type="entry name" value="ALANINE_RACEMASE"/>
    <property type="match status" value="1"/>
</dbReference>
<dbReference type="GO" id="GO:0008784">
    <property type="term" value="F:alanine racemase activity"/>
    <property type="evidence" value="ECO:0007669"/>
    <property type="project" value="UniProtKB-UniRule"/>
</dbReference>
<dbReference type="InterPro" id="IPR029066">
    <property type="entry name" value="PLP-binding_barrel"/>
</dbReference>
<evidence type="ECO:0000256" key="9">
    <source>
        <dbReference type="PIRSR" id="PIRSR600821-52"/>
    </source>
</evidence>
<feature type="binding site" evidence="7 9">
    <location>
        <position position="315"/>
    </location>
    <ligand>
        <name>substrate</name>
    </ligand>
</feature>
<evidence type="ECO:0000256" key="5">
    <source>
        <dbReference type="ARBA" id="ARBA00022898"/>
    </source>
</evidence>
<evidence type="ECO:0000256" key="4">
    <source>
        <dbReference type="ARBA" id="ARBA00013089"/>
    </source>
</evidence>
<dbReference type="HAMAP" id="MF_01201">
    <property type="entry name" value="Ala_racemase"/>
    <property type="match status" value="1"/>
</dbReference>
<feature type="binding site" evidence="7 9">
    <location>
        <position position="145"/>
    </location>
    <ligand>
        <name>substrate</name>
    </ligand>
</feature>
<comment type="similarity">
    <text evidence="3 7">Belongs to the alanine racemase family.</text>
</comment>
<comment type="cofactor">
    <cofactor evidence="2 7 8">
        <name>pyridoxal 5'-phosphate</name>
        <dbReference type="ChEBI" id="CHEBI:597326"/>
    </cofactor>
</comment>
<comment type="function">
    <text evidence="7">Catalyzes the interconversion of L-alanine and D-alanine. May also act on other amino acids.</text>
</comment>
<dbReference type="UniPathway" id="UPA00042">
    <property type="reaction ID" value="UER00497"/>
</dbReference>
<dbReference type="AlphaFoldDB" id="A0A8J3GHK6"/>
<dbReference type="InterPro" id="IPR009006">
    <property type="entry name" value="Ala_racemase/Decarboxylase_C"/>
</dbReference>
<dbReference type="SUPFAM" id="SSF51419">
    <property type="entry name" value="PLP-binding barrel"/>
    <property type="match status" value="1"/>
</dbReference>
<reference evidence="11" key="2">
    <citation type="submission" date="2020-09" db="EMBL/GenBank/DDBJ databases">
        <authorList>
            <person name="Sun Q."/>
            <person name="Kim S."/>
        </authorList>
    </citation>
    <scope>NUCLEOTIDE SEQUENCE</scope>
    <source>
        <strain evidence="11">KCTC 42097</strain>
    </source>
</reference>
<organism evidence="11 12">
    <name type="scientific">Limoniibacter endophyticus</name>
    <dbReference type="NCBI Taxonomy" id="1565040"/>
    <lineage>
        <taxon>Bacteria</taxon>
        <taxon>Pseudomonadati</taxon>
        <taxon>Pseudomonadota</taxon>
        <taxon>Alphaproteobacteria</taxon>
        <taxon>Hyphomicrobiales</taxon>
        <taxon>Bartonellaceae</taxon>
        <taxon>Limoniibacter</taxon>
    </lineage>
</organism>
<dbReference type="InterPro" id="IPR000821">
    <property type="entry name" value="Ala_racemase"/>
</dbReference>
<dbReference type="NCBIfam" id="TIGR00492">
    <property type="entry name" value="alr"/>
    <property type="match status" value="1"/>
</dbReference>
<evidence type="ECO:0000259" key="10">
    <source>
        <dbReference type="SMART" id="SM01005"/>
    </source>
</evidence>
<comment type="catalytic activity">
    <reaction evidence="1 7">
        <text>L-alanine = D-alanine</text>
        <dbReference type="Rhea" id="RHEA:20249"/>
        <dbReference type="ChEBI" id="CHEBI:57416"/>
        <dbReference type="ChEBI" id="CHEBI:57972"/>
        <dbReference type="EC" id="5.1.1.1"/>
    </reaction>
</comment>
<feature type="domain" description="Alanine racemase C-terminal" evidence="10">
    <location>
        <begin position="246"/>
        <end position="372"/>
    </location>
</feature>
<feature type="active site" description="Proton acceptor; specific for D-alanine" evidence="7">
    <location>
        <position position="46"/>
    </location>
</feature>
<comment type="pathway">
    <text evidence="7">Amino-acid biosynthesis; D-alanine biosynthesis; D-alanine from L-alanine: step 1/1.</text>
</comment>
<dbReference type="GO" id="GO:0030170">
    <property type="term" value="F:pyridoxal phosphate binding"/>
    <property type="evidence" value="ECO:0007669"/>
    <property type="project" value="UniProtKB-UniRule"/>
</dbReference>
<dbReference type="Gene3D" id="2.40.37.10">
    <property type="entry name" value="Lyase, Ornithine Decarboxylase, Chain A, domain 1"/>
    <property type="match status" value="1"/>
</dbReference>
<reference evidence="11" key="1">
    <citation type="journal article" date="2014" name="Int. J. Syst. Evol. Microbiol.">
        <title>Complete genome sequence of Corynebacterium casei LMG S-19264T (=DSM 44701T), isolated from a smear-ripened cheese.</title>
        <authorList>
            <consortium name="US DOE Joint Genome Institute (JGI-PGF)"/>
            <person name="Walter F."/>
            <person name="Albersmeier A."/>
            <person name="Kalinowski J."/>
            <person name="Ruckert C."/>
        </authorList>
    </citation>
    <scope>NUCLEOTIDE SEQUENCE</scope>
    <source>
        <strain evidence="11">KCTC 42097</strain>
    </source>
</reference>
<accession>A0A8J3GHK6</accession>
<dbReference type="EMBL" id="BMZO01000006">
    <property type="protein sequence ID" value="GHC72773.1"/>
    <property type="molecule type" value="Genomic_DNA"/>
</dbReference>
<dbReference type="Pfam" id="PF00842">
    <property type="entry name" value="Ala_racemase_C"/>
    <property type="match status" value="1"/>
</dbReference>
<keyword evidence="12" id="KW-1185">Reference proteome</keyword>
<sequence length="376" mass="39628">MDAMSMNEIELRGQSGLLTIDLDALVNNYRLIARTAAPAKAAAVVKANAYGLDASIVAPALYKAGCRDFFVALFVEALRLKEYLPADARILVLNGLQPGNELACVQGGFTPVLNSLEQVFAWDAAARAAGKTLPAALQIDTGMSRLGLSPQELDRLCADKSLLGGIRLDLIMSHLACADEPDAVHNGEQLASMKKASGHFPGTAFCFANSGGVFLGSRYHGDLVRPGIALYGGAPSIVKPNPMRPVVSLDIAVVQVRTVAAGSFVGYGASYVASQDIRVATVAAGYADGLPRSLSNRGAFYYNGVRLPIIGRVSMDSICVDVTALPEGTLSLGSMLELVGESQTIDQLATDAGTISYEILTSLGDRYRRVYRPVAG</sequence>
<feature type="active site" description="Proton acceptor; specific for L-alanine" evidence="7">
    <location>
        <position position="267"/>
    </location>
</feature>
<dbReference type="Gene3D" id="3.20.20.10">
    <property type="entry name" value="Alanine racemase"/>
    <property type="match status" value="1"/>
</dbReference>
<dbReference type="Pfam" id="PF01168">
    <property type="entry name" value="Ala_racemase_N"/>
    <property type="match status" value="1"/>
</dbReference>
<evidence type="ECO:0000313" key="12">
    <source>
        <dbReference type="Proteomes" id="UP000641137"/>
    </source>
</evidence>
<keyword evidence="5 7" id="KW-0663">Pyridoxal phosphate</keyword>
<evidence type="ECO:0000256" key="8">
    <source>
        <dbReference type="PIRSR" id="PIRSR600821-50"/>
    </source>
</evidence>
<protein>
    <recommendedName>
        <fullName evidence="4 7">Alanine racemase</fullName>
        <ecNumber evidence="4 7">5.1.1.1</ecNumber>
    </recommendedName>
</protein>
<dbReference type="CDD" id="cd00430">
    <property type="entry name" value="PLPDE_III_AR"/>
    <property type="match status" value="1"/>
</dbReference>
<evidence type="ECO:0000256" key="2">
    <source>
        <dbReference type="ARBA" id="ARBA00001933"/>
    </source>
</evidence>
<evidence type="ECO:0000256" key="3">
    <source>
        <dbReference type="ARBA" id="ARBA00007880"/>
    </source>
</evidence>
<evidence type="ECO:0000256" key="7">
    <source>
        <dbReference type="HAMAP-Rule" id="MF_01201"/>
    </source>
</evidence>
<dbReference type="PRINTS" id="PR00992">
    <property type="entry name" value="ALARACEMASE"/>
</dbReference>
<comment type="caution">
    <text evidence="11">The sequence shown here is derived from an EMBL/GenBank/DDBJ whole genome shotgun (WGS) entry which is preliminary data.</text>
</comment>
<dbReference type="InterPro" id="IPR020622">
    <property type="entry name" value="Ala_racemase_pyridoxalP-BS"/>
</dbReference>
<dbReference type="SMART" id="SM01005">
    <property type="entry name" value="Ala_racemase_C"/>
    <property type="match status" value="1"/>
</dbReference>
<dbReference type="PANTHER" id="PTHR30511:SF0">
    <property type="entry name" value="ALANINE RACEMASE, CATABOLIC-RELATED"/>
    <property type="match status" value="1"/>
</dbReference>
<evidence type="ECO:0000256" key="6">
    <source>
        <dbReference type="ARBA" id="ARBA00023235"/>
    </source>
</evidence>
<feature type="modified residue" description="N6-(pyridoxal phosphate)lysine" evidence="7 8">
    <location>
        <position position="46"/>
    </location>
</feature>
<name>A0A8J3GHK6_9HYPH</name>
<dbReference type="InterPro" id="IPR011079">
    <property type="entry name" value="Ala_racemase_C"/>
</dbReference>
<dbReference type="Proteomes" id="UP000641137">
    <property type="component" value="Unassembled WGS sequence"/>
</dbReference>
<evidence type="ECO:0000313" key="11">
    <source>
        <dbReference type="EMBL" id="GHC72773.1"/>
    </source>
</evidence>
<dbReference type="EC" id="5.1.1.1" evidence="4 7"/>
<dbReference type="RefSeq" id="WP_244636699.1">
    <property type="nucleotide sequence ID" value="NZ_BMZO01000006.1"/>
</dbReference>
<dbReference type="GO" id="GO:0030632">
    <property type="term" value="P:D-alanine biosynthetic process"/>
    <property type="evidence" value="ECO:0007669"/>
    <property type="project" value="UniProtKB-UniRule"/>
</dbReference>
<dbReference type="SUPFAM" id="SSF50621">
    <property type="entry name" value="Alanine racemase C-terminal domain-like"/>
    <property type="match status" value="1"/>
</dbReference>
<dbReference type="GO" id="GO:0005829">
    <property type="term" value="C:cytosol"/>
    <property type="evidence" value="ECO:0007669"/>
    <property type="project" value="TreeGrafter"/>
</dbReference>
<dbReference type="PANTHER" id="PTHR30511">
    <property type="entry name" value="ALANINE RACEMASE"/>
    <property type="match status" value="1"/>
</dbReference>
<proteinExistence type="inferred from homology"/>